<comment type="caution">
    <text evidence="2">The sequence shown here is derived from an EMBL/GenBank/DDBJ whole genome shotgun (WGS) entry which is preliminary data.</text>
</comment>
<accession>A0A151PHM4</accession>
<name>A0A151PHM4_ALLMI</name>
<evidence type="ECO:0000313" key="2">
    <source>
        <dbReference type="EMBL" id="KYO48518.1"/>
    </source>
</evidence>
<feature type="region of interest" description="Disordered" evidence="1">
    <location>
        <begin position="1"/>
        <end position="27"/>
    </location>
</feature>
<protein>
    <submittedName>
        <fullName evidence="2">Uncharacterized protein</fullName>
    </submittedName>
</protein>
<dbReference type="EMBL" id="AKHW03000185">
    <property type="protein sequence ID" value="KYO48518.1"/>
    <property type="molecule type" value="Genomic_DNA"/>
</dbReference>
<sequence length="145" mass="15937">MPRSPPGAQGDTQDPGAGPSLPYPTQGNLLRDRALSRPHVLNILLFGLDIPEVLSAPAILSSVNEAKQLVDAAYKHARKRSKQALEEDKVNPSDFLKHLTEPVAGTRSAIRSADYMETTLSLLKKKLQQNMKRPFNITGNVRTEL</sequence>
<dbReference type="AlphaFoldDB" id="A0A151PHM4"/>
<proteinExistence type="predicted"/>
<reference evidence="2 3" key="1">
    <citation type="journal article" date="2012" name="Genome Biol.">
        <title>Sequencing three crocodilian genomes to illuminate the evolution of archosaurs and amniotes.</title>
        <authorList>
            <person name="St John J.A."/>
            <person name="Braun E.L."/>
            <person name="Isberg S.R."/>
            <person name="Miles L.G."/>
            <person name="Chong A.Y."/>
            <person name="Gongora J."/>
            <person name="Dalzell P."/>
            <person name="Moran C."/>
            <person name="Bed'hom B."/>
            <person name="Abzhanov A."/>
            <person name="Burgess S.C."/>
            <person name="Cooksey A.M."/>
            <person name="Castoe T.A."/>
            <person name="Crawford N.G."/>
            <person name="Densmore L.D."/>
            <person name="Drew J.C."/>
            <person name="Edwards S.V."/>
            <person name="Faircloth B.C."/>
            <person name="Fujita M.K."/>
            <person name="Greenwold M.J."/>
            <person name="Hoffmann F.G."/>
            <person name="Howard J.M."/>
            <person name="Iguchi T."/>
            <person name="Janes D.E."/>
            <person name="Khan S.Y."/>
            <person name="Kohno S."/>
            <person name="de Koning A.J."/>
            <person name="Lance S.L."/>
            <person name="McCarthy F.M."/>
            <person name="McCormack J.E."/>
            <person name="Merchant M.E."/>
            <person name="Peterson D.G."/>
            <person name="Pollock D.D."/>
            <person name="Pourmand N."/>
            <person name="Raney B.J."/>
            <person name="Roessler K.A."/>
            <person name="Sanford J.R."/>
            <person name="Sawyer R.H."/>
            <person name="Schmidt C.J."/>
            <person name="Triplett E.W."/>
            <person name="Tuberville T.D."/>
            <person name="Venegas-Anaya M."/>
            <person name="Howard J.T."/>
            <person name="Jarvis E.D."/>
            <person name="Guillette L.J.Jr."/>
            <person name="Glenn T.C."/>
            <person name="Green R.E."/>
            <person name="Ray D.A."/>
        </authorList>
    </citation>
    <scope>NUCLEOTIDE SEQUENCE [LARGE SCALE GENOMIC DNA]</scope>
    <source>
        <strain evidence="2">KSC_2009_1</strain>
    </source>
</reference>
<evidence type="ECO:0000313" key="3">
    <source>
        <dbReference type="Proteomes" id="UP000050525"/>
    </source>
</evidence>
<organism evidence="2 3">
    <name type="scientific">Alligator mississippiensis</name>
    <name type="common">American alligator</name>
    <dbReference type="NCBI Taxonomy" id="8496"/>
    <lineage>
        <taxon>Eukaryota</taxon>
        <taxon>Metazoa</taxon>
        <taxon>Chordata</taxon>
        <taxon>Craniata</taxon>
        <taxon>Vertebrata</taxon>
        <taxon>Euteleostomi</taxon>
        <taxon>Archelosauria</taxon>
        <taxon>Archosauria</taxon>
        <taxon>Crocodylia</taxon>
        <taxon>Alligatoridae</taxon>
        <taxon>Alligatorinae</taxon>
        <taxon>Alligator</taxon>
    </lineage>
</organism>
<dbReference type="STRING" id="8496.A0A151PHM4"/>
<evidence type="ECO:0000256" key="1">
    <source>
        <dbReference type="SAM" id="MobiDB-lite"/>
    </source>
</evidence>
<dbReference type="Proteomes" id="UP000050525">
    <property type="component" value="Unassembled WGS sequence"/>
</dbReference>
<gene>
    <name evidence="2" type="ORF">Y1Q_0003945</name>
</gene>
<keyword evidence="3" id="KW-1185">Reference proteome</keyword>